<evidence type="ECO:0000259" key="5">
    <source>
        <dbReference type="PROSITE" id="PS51898"/>
    </source>
</evidence>
<feature type="domain" description="Tyr recombinase" evidence="5">
    <location>
        <begin position="219"/>
        <end position="416"/>
    </location>
</feature>
<dbReference type="PANTHER" id="PTHR30629">
    <property type="entry name" value="PROPHAGE INTEGRASE"/>
    <property type="match status" value="1"/>
</dbReference>
<dbReference type="InterPro" id="IPR038488">
    <property type="entry name" value="Integrase_DNA-bd_sf"/>
</dbReference>
<dbReference type="GO" id="GO:0006310">
    <property type="term" value="P:DNA recombination"/>
    <property type="evidence" value="ECO:0007669"/>
    <property type="project" value="UniProtKB-KW"/>
</dbReference>
<dbReference type="GO" id="GO:0003677">
    <property type="term" value="F:DNA binding"/>
    <property type="evidence" value="ECO:0007669"/>
    <property type="project" value="UniProtKB-KW"/>
</dbReference>
<dbReference type="InterPro" id="IPR002104">
    <property type="entry name" value="Integrase_catalytic"/>
</dbReference>
<keyword evidence="7" id="KW-1185">Reference proteome</keyword>
<dbReference type="GO" id="GO:0015074">
    <property type="term" value="P:DNA integration"/>
    <property type="evidence" value="ECO:0007669"/>
    <property type="project" value="UniProtKB-KW"/>
</dbReference>
<dbReference type="Gene3D" id="3.30.160.390">
    <property type="entry name" value="Integrase, DNA-binding domain"/>
    <property type="match status" value="1"/>
</dbReference>
<dbReference type="InterPro" id="IPR025166">
    <property type="entry name" value="Integrase_DNA_bind_dom"/>
</dbReference>
<name>A0A081K581_9GAMM</name>
<dbReference type="Pfam" id="PF13356">
    <property type="entry name" value="Arm-DNA-bind_3"/>
    <property type="match status" value="1"/>
</dbReference>
<accession>A0A081K581</accession>
<dbReference type="Pfam" id="PF00589">
    <property type="entry name" value="Phage_integrase"/>
    <property type="match status" value="1"/>
</dbReference>
<organism evidence="6 7">
    <name type="scientific">Endozoicomonas elysicola</name>
    <dbReference type="NCBI Taxonomy" id="305900"/>
    <lineage>
        <taxon>Bacteria</taxon>
        <taxon>Pseudomonadati</taxon>
        <taxon>Pseudomonadota</taxon>
        <taxon>Gammaproteobacteria</taxon>
        <taxon>Oceanospirillales</taxon>
        <taxon>Endozoicomonadaceae</taxon>
        <taxon>Endozoicomonas</taxon>
    </lineage>
</organism>
<dbReference type="PANTHER" id="PTHR30629:SF2">
    <property type="entry name" value="PROPHAGE INTEGRASE INTS-RELATED"/>
    <property type="match status" value="1"/>
</dbReference>
<proteinExistence type="inferred from homology"/>
<dbReference type="eggNOG" id="COG0582">
    <property type="taxonomic scope" value="Bacteria"/>
</dbReference>
<dbReference type="InterPro" id="IPR011010">
    <property type="entry name" value="DNA_brk_join_enz"/>
</dbReference>
<gene>
    <name evidence="6" type="ORF">GV64_24465</name>
</gene>
<dbReference type="PROSITE" id="PS51898">
    <property type="entry name" value="TYR_RECOMBINASE"/>
    <property type="match status" value="1"/>
</dbReference>
<dbReference type="STRING" id="305900.GV64_24465"/>
<comment type="similarity">
    <text evidence="1">Belongs to the 'phage' integrase family.</text>
</comment>
<protein>
    <recommendedName>
        <fullName evidence="5">Tyr recombinase domain-containing protein</fullName>
    </recommendedName>
</protein>
<comment type="caution">
    <text evidence="6">The sequence shown here is derived from an EMBL/GenBank/DDBJ whole genome shotgun (WGS) entry which is preliminary data.</text>
</comment>
<dbReference type="Proteomes" id="UP000027997">
    <property type="component" value="Unassembled WGS sequence"/>
</dbReference>
<evidence type="ECO:0000256" key="1">
    <source>
        <dbReference type="ARBA" id="ARBA00008857"/>
    </source>
</evidence>
<evidence type="ECO:0000256" key="2">
    <source>
        <dbReference type="ARBA" id="ARBA00022908"/>
    </source>
</evidence>
<keyword evidence="3" id="KW-0238">DNA-binding</keyword>
<evidence type="ECO:0000313" key="6">
    <source>
        <dbReference type="EMBL" id="KEI69307.1"/>
    </source>
</evidence>
<dbReference type="EMBL" id="JOJP01000002">
    <property type="protein sequence ID" value="KEI69307.1"/>
    <property type="molecule type" value="Genomic_DNA"/>
</dbReference>
<reference evidence="6 7" key="1">
    <citation type="submission" date="2014-06" db="EMBL/GenBank/DDBJ databases">
        <title>Whole Genome Sequences of Three Symbiotic Endozoicomonas Bacteria.</title>
        <authorList>
            <person name="Neave M.J."/>
            <person name="Apprill A."/>
            <person name="Voolstra C.R."/>
        </authorList>
    </citation>
    <scope>NUCLEOTIDE SEQUENCE [LARGE SCALE GENOMIC DNA]</scope>
    <source>
        <strain evidence="6 7">DSM 22380</strain>
    </source>
</reference>
<dbReference type="Gene3D" id="1.10.150.130">
    <property type="match status" value="1"/>
</dbReference>
<dbReference type="InterPro" id="IPR013762">
    <property type="entry name" value="Integrase-like_cat_sf"/>
</dbReference>
<evidence type="ECO:0000256" key="4">
    <source>
        <dbReference type="ARBA" id="ARBA00023172"/>
    </source>
</evidence>
<keyword evidence="2" id="KW-0229">DNA integration</keyword>
<sequence length="469" mass="54544">MEGLVAKSENLSDAKIRTFKTPEKETILRDSSGLLLRIFPNGRKRFGWRFIDKHRNRRSRIEYGDYPDLSLDYARQLHQLSVAARKNGKDILDNEVRSNIYKKVMGEDAIIEHQPGMTFSQLVNDYYNKHIKPNNINPNAYNRIKNHLLPVFKNDKAESIPIAKIQGFVKGMRESGNITETTIADTIRFAVIMYNHAVRQFWINNNPFSAVTIERQKSVRKEYYTMGEIKTLLTNPDDIKIGKDFYLIQKALILSGVRRSELMHAEIKEFDFDSEIWTIPAERLKNQKGRTQSQKEPLKLPMSKQFIKTIQEAVDGFGNDTHVFGSKQNAFIDNRWQRQKTGPSSDRNYHNAITEYRRYYQLGHKINHDFRRSIETTLGNLGVSSDITSIMTGHSKSGIKAVYNQASLMLLMRVAFQLYADLIDFFCEADNKYLQAFDHQKLCRQLSEIYQKYHFNVYQLSMLNDIDPG</sequence>
<dbReference type="InterPro" id="IPR050808">
    <property type="entry name" value="Phage_Integrase"/>
</dbReference>
<evidence type="ECO:0000256" key="3">
    <source>
        <dbReference type="ARBA" id="ARBA00023125"/>
    </source>
</evidence>
<dbReference type="InterPro" id="IPR010998">
    <property type="entry name" value="Integrase_recombinase_N"/>
</dbReference>
<dbReference type="AlphaFoldDB" id="A0A081K581"/>
<evidence type="ECO:0000313" key="7">
    <source>
        <dbReference type="Proteomes" id="UP000027997"/>
    </source>
</evidence>
<dbReference type="SUPFAM" id="SSF56349">
    <property type="entry name" value="DNA breaking-rejoining enzymes"/>
    <property type="match status" value="1"/>
</dbReference>
<keyword evidence="4" id="KW-0233">DNA recombination</keyword>
<dbReference type="Gene3D" id="1.10.443.10">
    <property type="entry name" value="Intergrase catalytic core"/>
    <property type="match status" value="1"/>
</dbReference>
<dbReference type="RefSeq" id="WP_020584014.1">
    <property type="nucleotide sequence ID" value="NZ_JOJP01000002.1"/>
</dbReference>